<proteinExistence type="evidence at transcript level"/>
<dbReference type="PANTHER" id="PTHR46817:SF1">
    <property type="entry name" value="SAC DOMAIN-CONTAINING PROTEIN"/>
    <property type="match status" value="1"/>
</dbReference>
<feature type="domain" description="SAC9 C8D" evidence="3">
    <location>
        <begin position="201"/>
        <end position="301"/>
    </location>
</feature>
<dbReference type="InterPro" id="IPR057554">
    <property type="entry name" value="SAC9_C"/>
</dbReference>
<dbReference type="PANTHER" id="PTHR46817">
    <property type="entry name" value="PHOSPHOINOSITIDE PHOSPHATASE SAC9-RELATED"/>
    <property type="match status" value="1"/>
</dbReference>
<organism evidence="4">
    <name type="scientific">Picea sitchensis</name>
    <name type="common">Sitka spruce</name>
    <name type="synonym">Pinus sitchensis</name>
    <dbReference type="NCBI Taxonomy" id="3332"/>
    <lineage>
        <taxon>Eukaryota</taxon>
        <taxon>Viridiplantae</taxon>
        <taxon>Streptophyta</taxon>
        <taxon>Embryophyta</taxon>
        <taxon>Tracheophyta</taxon>
        <taxon>Spermatophyta</taxon>
        <taxon>Pinopsida</taxon>
        <taxon>Pinidae</taxon>
        <taxon>Conifers I</taxon>
        <taxon>Pinales</taxon>
        <taxon>Pinaceae</taxon>
        <taxon>Picea</taxon>
    </lineage>
</organism>
<protein>
    <submittedName>
        <fullName evidence="4">Uncharacterized protein</fullName>
    </submittedName>
</protein>
<evidence type="ECO:0000259" key="2">
    <source>
        <dbReference type="Pfam" id="PF24789"/>
    </source>
</evidence>
<evidence type="ECO:0000313" key="4">
    <source>
        <dbReference type="EMBL" id="ADE76035.1"/>
    </source>
</evidence>
<feature type="domain" description="SAC9 C-terminal" evidence="1">
    <location>
        <begin position="448"/>
        <end position="538"/>
    </location>
</feature>
<feature type="domain" description="SAC9 second GBDL" evidence="2">
    <location>
        <begin position="368"/>
        <end position="446"/>
    </location>
</feature>
<dbReference type="Pfam" id="PF24765">
    <property type="entry name" value="SAC9_C"/>
    <property type="match status" value="1"/>
</dbReference>
<accession>D5A916</accession>
<evidence type="ECO:0000259" key="3">
    <source>
        <dbReference type="Pfam" id="PF24791"/>
    </source>
</evidence>
<evidence type="ECO:0000259" key="1">
    <source>
        <dbReference type="Pfam" id="PF24765"/>
    </source>
</evidence>
<sequence>MPVVSLPDRNVMPVMQPSSSLGHGLDLLTGDFDFPQLKSQSEIEYNSGILTVENNGTDDFSGPRFIGQSSPGSKAEISHPLQGESTQIKGAAECYLSFLEQLCGSNMAKPLDYVETMKLEIERLQLNISAAERDRALLSVGRDPATIDPNGLLELRYVSQLRRTAQNLAFSSQIASEDKKLSVIGLEEEADDGIEFWNVDGFGDNCTDPKCEVHAETQWIKTTDSKSTYERLHELPVCSRCSRRVCSVCTAGKGSVLLRDAVSPGAISGQGGSSHGGSAYCLSAADKVLCKRCCPQKVLDALLLDRVKVLSSLRQISRVKCAALKALQQLVGCSLRDSGMDLGKRDGSLEGLGRSESGLKTLFRGEFSLAEFPYGGLLYPVETAEGSEPALSLLAPIDIGSAKSYWRAPPRATNVEFAIVLATTSVVSGIALLVSPCGYTTLDPPIESNVVRVGEYRLPEARAGMALYFDFPKPIQAQRITFELLGDITAFYDDTTEQDESDVRDPPLASGLSLANKIKVYHYAQPLEIGKWANLSAV</sequence>
<dbReference type="Pfam" id="PF24791">
    <property type="entry name" value="SAC9_C8D"/>
    <property type="match status" value="1"/>
</dbReference>
<dbReference type="AlphaFoldDB" id="D5A916"/>
<dbReference type="InterPro" id="IPR057557">
    <property type="entry name" value="SAC9_C8D"/>
</dbReference>
<dbReference type="EMBL" id="BT122666">
    <property type="protein sequence ID" value="ADE76035.1"/>
    <property type="molecule type" value="mRNA"/>
</dbReference>
<dbReference type="InterPro" id="IPR057553">
    <property type="entry name" value="SAC9_GBDL_2nd"/>
</dbReference>
<reference evidence="4" key="1">
    <citation type="submission" date="2010-04" db="EMBL/GenBank/DDBJ databases">
        <authorList>
            <person name="Reid K.E."/>
            <person name="Liao N."/>
            <person name="Chan S."/>
            <person name="Docking R."/>
            <person name="Taylor G."/>
            <person name="Moore R."/>
            <person name="Mayo M."/>
            <person name="Munro S."/>
            <person name="King J."/>
            <person name="Yanchuk A."/>
            <person name="Holt R."/>
            <person name="Jones S."/>
            <person name="Marra M."/>
            <person name="Ritland C.E."/>
            <person name="Ritland K."/>
            <person name="Bohlmann J."/>
        </authorList>
    </citation>
    <scope>NUCLEOTIDE SEQUENCE</scope>
    <source>
        <tissue evidence="4">Buds collected with no treatment. Collection October 2007</tissue>
    </source>
</reference>
<dbReference type="Pfam" id="PF24789">
    <property type="entry name" value="SAC9_GBDL_2nd"/>
    <property type="match status" value="1"/>
</dbReference>
<name>D5A916_PICSI</name>